<dbReference type="SMART" id="SM00955">
    <property type="entry name" value="RNB"/>
    <property type="match status" value="1"/>
</dbReference>
<dbReference type="CDD" id="cd04471">
    <property type="entry name" value="S1_RNase_R"/>
    <property type="match status" value="1"/>
</dbReference>
<dbReference type="InterPro" id="IPR003029">
    <property type="entry name" value="S1_domain"/>
</dbReference>
<dbReference type="Proteomes" id="UP000003959">
    <property type="component" value="Unassembled WGS sequence"/>
</dbReference>
<dbReference type="SMART" id="SM00316">
    <property type="entry name" value="S1"/>
    <property type="match status" value="1"/>
</dbReference>
<evidence type="ECO:0000259" key="4">
    <source>
        <dbReference type="PROSITE" id="PS50126"/>
    </source>
</evidence>
<dbReference type="AlphaFoldDB" id="F4Y2H6"/>
<accession>F4Y2H6</accession>
<dbReference type="GO" id="GO:0004527">
    <property type="term" value="F:exonuclease activity"/>
    <property type="evidence" value="ECO:0007669"/>
    <property type="project" value="UniProtKB-KW"/>
</dbReference>
<name>F4Y2H6_9CYAN</name>
<proteinExistence type="predicted"/>
<dbReference type="InterPro" id="IPR012340">
    <property type="entry name" value="NA-bd_OB-fold"/>
</dbReference>
<dbReference type="GO" id="GO:0004540">
    <property type="term" value="F:RNA nuclease activity"/>
    <property type="evidence" value="ECO:0007669"/>
    <property type="project" value="InterPro"/>
</dbReference>
<dbReference type="SUPFAM" id="SSF50249">
    <property type="entry name" value="Nucleic acid-binding proteins"/>
    <property type="match status" value="3"/>
</dbReference>
<reference evidence="6" key="1">
    <citation type="journal article" date="2011" name="Proc. Natl. Acad. Sci. U.S.A.">
        <title>Genomic insights into the physiology and ecology of the marine filamentous cyanobacterium Lyngbya majuscula.</title>
        <authorList>
            <person name="Jones A.C."/>
            <person name="Monroe E.A."/>
            <person name="Podell S."/>
            <person name="Hess W.R."/>
            <person name="Klages S."/>
            <person name="Esquenazi E."/>
            <person name="Niessen S."/>
            <person name="Hoover H."/>
            <person name="Rothmann M."/>
            <person name="Lasken R.S."/>
            <person name="Yates J.R.III."/>
            <person name="Reinhardt R."/>
            <person name="Kube M."/>
            <person name="Burkart M.D."/>
            <person name="Allen E.E."/>
            <person name="Dorrestein P.C."/>
            <person name="Gerwick W.H."/>
            <person name="Gerwick L."/>
        </authorList>
    </citation>
    <scope>NUCLEOTIDE SEQUENCE [LARGE SCALE GENOMIC DNA]</scope>
    <source>
        <strain evidence="6">3L</strain>
    </source>
</reference>
<dbReference type="FunFam" id="2.40.50.140:FF:000408">
    <property type="entry name" value="Ribonuclease R"/>
    <property type="match status" value="1"/>
</dbReference>
<dbReference type="Gene3D" id="2.40.50.140">
    <property type="entry name" value="Nucleic acid-binding proteins"/>
    <property type="match status" value="2"/>
</dbReference>
<dbReference type="EMBL" id="GL890971">
    <property type="protein sequence ID" value="EGJ28820.1"/>
    <property type="molecule type" value="Genomic_DNA"/>
</dbReference>
<dbReference type="Pfam" id="PF00773">
    <property type="entry name" value="RNB"/>
    <property type="match status" value="1"/>
</dbReference>
<dbReference type="PANTHER" id="PTHR23355:SF9">
    <property type="entry name" value="DIS3-LIKE EXONUCLEASE 2"/>
    <property type="match status" value="1"/>
</dbReference>
<dbReference type="PROSITE" id="PS50126">
    <property type="entry name" value="S1"/>
    <property type="match status" value="1"/>
</dbReference>
<dbReference type="Pfam" id="PF08206">
    <property type="entry name" value="OB_RNB"/>
    <property type="match status" value="1"/>
</dbReference>
<organism evidence="5 6">
    <name type="scientific">Moorena producens 3L</name>
    <dbReference type="NCBI Taxonomy" id="489825"/>
    <lineage>
        <taxon>Bacteria</taxon>
        <taxon>Bacillati</taxon>
        <taxon>Cyanobacteriota</taxon>
        <taxon>Cyanophyceae</taxon>
        <taxon>Coleofasciculales</taxon>
        <taxon>Coleofasciculaceae</taxon>
        <taxon>Moorena</taxon>
    </lineage>
</organism>
<protein>
    <submittedName>
        <fullName evidence="5">RNAse R</fullName>
    </submittedName>
</protein>
<dbReference type="Pfam" id="PF17876">
    <property type="entry name" value="CSD2"/>
    <property type="match status" value="1"/>
</dbReference>
<keyword evidence="6" id="KW-1185">Reference proteome</keyword>
<dbReference type="GO" id="GO:0006402">
    <property type="term" value="P:mRNA catabolic process"/>
    <property type="evidence" value="ECO:0007669"/>
    <property type="project" value="TreeGrafter"/>
</dbReference>
<dbReference type="GO" id="GO:0005829">
    <property type="term" value="C:cytosol"/>
    <property type="evidence" value="ECO:0007669"/>
    <property type="project" value="TreeGrafter"/>
</dbReference>
<evidence type="ECO:0000313" key="6">
    <source>
        <dbReference type="Proteomes" id="UP000003959"/>
    </source>
</evidence>
<sequence length="812" mass="91284">MEQVQLPGITDALFSAAGEVYTWLAFQCSADDPIASGTVLPMRSHALKGNKQKPRSDEKDCWMEFSIATLLSNFTDDKLVAPKVLEKKLGCQDKDSLKKLQISLDVLEKLGILVKDRGRYRRVYEEDVVEAKLRCSSKGFCFAIQEVEGADDIYIRESNLSTAWNGDRVLVKVTKEGSRRRSPEGEVRLILERVNPSVLARVKETGNGYRAFPLDDRLLFELDLEPDQEILQKAVEHLVHVEVLRYPLGQNPPLGKVARILGSDAEDAADTDIVCCKHDLRSNFPDEVLLAADNLPKKLKKSDYSERLDLRKVLTIIIEDKLANSEKVVVENAFTLEKTEANQWQLGIHIADVAYFVPPDSPLADEARKRGTAVYLSDVILPLLPDAVTQLCSLVPGQDRLTISVLLTLDEAGKVVEYQIQPSITQVHYQLSYEQAQSLLGGHEEADSELAPVVDILKELFFTLSPAVRAQRKQRGAFDLNLSQIPYPYKDEGRVGALEVSSTVPMQSLLKELVILANQAIATHIQALTLPGIYCVQGLPDWDGLQDLMRLGMNLEHDMQLEQEETITPQDYQGFTQLFAKSIAPKVLIYLLLSTLKPTGYSSKPGSHFGLALDTGYTHGVSPLRRYGDLWVQQLLHLVFEKGRDRRSTRSKDRVNLNHSSCQGNINWNVLPPEIHQELENQLTTLIPHLNDREKITMDAEMDLQGLKKAEQMKERTGDIFSGLITGVQSYGFFVEIEDLLVEGLVHVSSLKDDWYEYRSRHACLVGRKNRTAYRLGDRVEVQVKSVDYYRQQIDLVTVSGGSFASNEDLEE</sequence>
<dbReference type="InterPro" id="IPR011129">
    <property type="entry name" value="CSD"/>
</dbReference>
<evidence type="ECO:0000256" key="2">
    <source>
        <dbReference type="ARBA" id="ARBA00022801"/>
    </source>
</evidence>
<feature type="domain" description="S1 motif" evidence="4">
    <location>
        <begin position="718"/>
        <end position="799"/>
    </location>
</feature>
<dbReference type="SMART" id="SM00357">
    <property type="entry name" value="CSP"/>
    <property type="match status" value="1"/>
</dbReference>
<dbReference type="InterPro" id="IPR013223">
    <property type="entry name" value="RNase_B_OB_dom"/>
</dbReference>
<dbReference type="PANTHER" id="PTHR23355">
    <property type="entry name" value="RIBONUCLEASE"/>
    <property type="match status" value="1"/>
</dbReference>
<dbReference type="HOGENOM" id="CLU_002333_7_3_3"/>
<gene>
    <name evidence="5" type="ORF">LYNGBM3L_70440</name>
</gene>
<evidence type="ECO:0000256" key="3">
    <source>
        <dbReference type="ARBA" id="ARBA00022839"/>
    </source>
</evidence>
<dbReference type="InterPro" id="IPR040476">
    <property type="entry name" value="CSD2"/>
</dbReference>
<dbReference type="eggNOG" id="COG0557">
    <property type="taxonomic scope" value="Bacteria"/>
</dbReference>
<dbReference type="Pfam" id="PF00575">
    <property type="entry name" value="S1"/>
    <property type="match status" value="1"/>
</dbReference>
<evidence type="ECO:0000313" key="5">
    <source>
        <dbReference type="EMBL" id="EGJ28820.1"/>
    </source>
</evidence>
<dbReference type="InterPro" id="IPR001900">
    <property type="entry name" value="RNase_II/R"/>
</dbReference>
<evidence type="ECO:0000256" key="1">
    <source>
        <dbReference type="ARBA" id="ARBA00022722"/>
    </source>
</evidence>
<keyword evidence="3" id="KW-0269">Exonuclease</keyword>
<keyword evidence="2" id="KW-0378">Hydrolase</keyword>
<dbReference type="GO" id="GO:0003723">
    <property type="term" value="F:RNA binding"/>
    <property type="evidence" value="ECO:0007669"/>
    <property type="project" value="InterPro"/>
</dbReference>
<keyword evidence="1" id="KW-0540">Nuclease</keyword>
<dbReference type="InterPro" id="IPR050180">
    <property type="entry name" value="RNR_Ribonuclease"/>
</dbReference>